<dbReference type="SUPFAM" id="SSF50129">
    <property type="entry name" value="GroES-like"/>
    <property type="match status" value="1"/>
</dbReference>
<keyword evidence="5" id="KW-1185">Reference proteome</keyword>
<evidence type="ECO:0000313" key="5">
    <source>
        <dbReference type="Proteomes" id="UP001369815"/>
    </source>
</evidence>
<dbReference type="Proteomes" id="UP001369815">
    <property type="component" value="Unassembled WGS sequence"/>
</dbReference>
<gene>
    <name evidence="4" type="ORF">Daesc_008214</name>
</gene>
<dbReference type="CDD" id="cd08249">
    <property type="entry name" value="enoyl_reductase_like"/>
    <property type="match status" value="1"/>
</dbReference>
<evidence type="ECO:0000259" key="3">
    <source>
        <dbReference type="SMART" id="SM00829"/>
    </source>
</evidence>
<keyword evidence="2" id="KW-0560">Oxidoreductase</keyword>
<comment type="similarity">
    <text evidence="1">Belongs to the zinc-containing alcohol dehydrogenase family.</text>
</comment>
<dbReference type="Gene3D" id="3.90.180.10">
    <property type="entry name" value="Medium-chain alcohol dehydrogenases, catalytic domain"/>
    <property type="match status" value="1"/>
</dbReference>
<dbReference type="InterPro" id="IPR013154">
    <property type="entry name" value="ADH-like_N"/>
</dbReference>
<dbReference type="GO" id="GO:0016651">
    <property type="term" value="F:oxidoreductase activity, acting on NAD(P)H"/>
    <property type="evidence" value="ECO:0007669"/>
    <property type="project" value="InterPro"/>
</dbReference>
<name>A0AAX6MCI1_9PEZI</name>
<dbReference type="Gene3D" id="3.40.50.720">
    <property type="entry name" value="NAD(P)-binding Rossmann-like Domain"/>
    <property type="match status" value="1"/>
</dbReference>
<evidence type="ECO:0000256" key="2">
    <source>
        <dbReference type="ARBA" id="ARBA00023002"/>
    </source>
</evidence>
<dbReference type="InterPro" id="IPR036291">
    <property type="entry name" value="NAD(P)-bd_dom_sf"/>
</dbReference>
<dbReference type="SMART" id="SM00829">
    <property type="entry name" value="PKS_ER"/>
    <property type="match status" value="1"/>
</dbReference>
<comment type="caution">
    <text evidence="4">The sequence shown here is derived from an EMBL/GenBank/DDBJ whole genome shotgun (WGS) entry which is preliminary data.</text>
</comment>
<dbReference type="InterPro" id="IPR013149">
    <property type="entry name" value="ADH-like_C"/>
</dbReference>
<evidence type="ECO:0000256" key="1">
    <source>
        <dbReference type="ARBA" id="ARBA00008072"/>
    </source>
</evidence>
<dbReference type="Pfam" id="PF00107">
    <property type="entry name" value="ADH_zinc_N"/>
    <property type="match status" value="1"/>
</dbReference>
<feature type="domain" description="Enoyl reductase (ER)" evidence="3">
    <location>
        <begin position="84"/>
        <end position="407"/>
    </location>
</feature>
<dbReference type="PANTHER" id="PTHR45348:SF2">
    <property type="entry name" value="ZINC-TYPE ALCOHOL DEHYDROGENASE-LIKE PROTEIN C2E1P3.01"/>
    <property type="match status" value="1"/>
</dbReference>
<dbReference type="AlphaFoldDB" id="A0AAX6MCI1"/>
<organism evidence="4 5">
    <name type="scientific">Daldinia eschscholtzii</name>
    <dbReference type="NCBI Taxonomy" id="292717"/>
    <lineage>
        <taxon>Eukaryota</taxon>
        <taxon>Fungi</taxon>
        <taxon>Dikarya</taxon>
        <taxon>Ascomycota</taxon>
        <taxon>Pezizomycotina</taxon>
        <taxon>Sordariomycetes</taxon>
        <taxon>Xylariomycetidae</taxon>
        <taxon>Xylariales</taxon>
        <taxon>Hypoxylaceae</taxon>
        <taxon>Daldinia</taxon>
    </lineage>
</organism>
<evidence type="ECO:0000313" key="4">
    <source>
        <dbReference type="EMBL" id="KAK6949891.1"/>
    </source>
</evidence>
<dbReference type="InterPro" id="IPR047122">
    <property type="entry name" value="Trans-enoyl_RdTase-like"/>
</dbReference>
<proteinExistence type="inferred from homology"/>
<dbReference type="InterPro" id="IPR011032">
    <property type="entry name" value="GroES-like_sf"/>
</dbReference>
<dbReference type="PANTHER" id="PTHR45348">
    <property type="entry name" value="HYPOTHETICAL OXIDOREDUCTASE (EUROFUNG)"/>
    <property type="match status" value="1"/>
</dbReference>
<sequence length="409" mass="43703">MALSISSKQLPRTFLKPSATRRQIDSRFPSTSAIIISRNYLVSSVSPCRFTTYTKPQRQQFRNFTQTANKMATNNAAWIKEAKAHPFVVEPAPVWTPEANEVLVKNHAVAINPVDGSLQAAGWWPLDYPTMLGQDVSGVIAAVGPGVIQFKVGDCVVGHALGMATKRRQDNAFQEYTILQINMTTLLPDNIPFEKAAVLPLALSTAACALYQDTHLKLQLPAVPPQKPTGKTLVVWGGSSAVGSNAIQLAVNSGYEVIATASPKNFDYVKKLGASQVFDYSSATIQDDLINALKNKTIAGALDCIGGAPQGILQQVVANSEGVKAVASTKRGWPEPPTGVTMYPVFGTTLSGNFVGKAIYNDFLPSALKAGTFVPAPEPRIVGQGLEKIQEAVDLVKKGVSATKLVVTL</sequence>
<dbReference type="SUPFAM" id="SSF51735">
    <property type="entry name" value="NAD(P)-binding Rossmann-fold domains"/>
    <property type="match status" value="1"/>
</dbReference>
<dbReference type="EMBL" id="JBANMG010000008">
    <property type="protein sequence ID" value="KAK6949891.1"/>
    <property type="molecule type" value="Genomic_DNA"/>
</dbReference>
<dbReference type="InterPro" id="IPR020843">
    <property type="entry name" value="ER"/>
</dbReference>
<dbReference type="Pfam" id="PF08240">
    <property type="entry name" value="ADH_N"/>
    <property type="match status" value="1"/>
</dbReference>
<protein>
    <recommendedName>
        <fullName evidence="3">Enoyl reductase (ER) domain-containing protein</fullName>
    </recommendedName>
</protein>
<reference evidence="4 5" key="1">
    <citation type="journal article" date="2024" name="Front Chem Biol">
        <title>Unveiling the potential of Daldinia eschscholtzii MFLUCC 19-0629 through bioactivity and bioinformatics studies for enhanced sustainable agriculture production.</title>
        <authorList>
            <person name="Brooks S."/>
            <person name="Weaver J.A."/>
            <person name="Klomchit A."/>
            <person name="Alharthi S.A."/>
            <person name="Onlamun T."/>
            <person name="Nurani R."/>
            <person name="Vong T.K."/>
            <person name="Alberti F."/>
            <person name="Greco C."/>
        </authorList>
    </citation>
    <scope>NUCLEOTIDE SEQUENCE [LARGE SCALE GENOMIC DNA]</scope>
    <source>
        <strain evidence="4">MFLUCC 19-0629</strain>
    </source>
</reference>
<accession>A0AAX6MCI1</accession>